<dbReference type="AlphaFoldDB" id="A0A2V3V2K4"/>
<dbReference type="RefSeq" id="WP_208625185.1">
    <property type="nucleotide sequence ID" value="NZ_QJJM01000007.1"/>
</dbReference>
<keyword evidence="3" id="KW-1185">Reference proteome</keyword>
<evidence type="ECO:0000313" key="2">
    <source>
        <dbReference type="EMBL" id="PXW75038.1"/>
    </source>
</evidence>
<feature type="signal peptide" evidence="1">
    <location>
        <begin position="1"/>
        <end position="20"/>
    </location>
</feature>
<gene>
    <name evidence="2" type="ORF">C7451_1075</name>
</gene>
<dbReference type="InterPro" id="IPR015943">
    <property type="entry name" value="WD40/YVTN_repeat-like_dom_sf"/>
</dbReference>
<dbReference type="EMBL" id="QJJM01000007">
    <property type="protein sequence ID" value="PXW75038.1"/>
    <property type="molecule type" value="Genomic_DNA"/>
</dbReference>
<name>A0A2V3V2K4_9SPHN</name>
<keyword evidence="1" id="KW-0732">Signal</keyword>
<protein>
    <recommendedName>
        <fullName evidence="4">6-phosphogluconolactonase (Cycloisomerase 2 family)</fullName>
    </recommendedName>
</protein>
<evidence type="ECO:0000256" key="1">
    <source>
        <dbReference type="SAM" id="SignalP"/>
    </source>
</evidence>
<dbReference type="InterPro" id="IPR011044">
    <property type="entry name" value="Quino_amine_DH_bsu"/>
</dbReference>
<dbReference type="Gene3D" id="2.130.10.10">
    <property type="entry name" value="YVTN repeat-like/Quinoprotein amine dehydrogenase"/>
    <property type="match status" value="2"/>
</dbReference>
<dbReference type="SUPFAM" id="SSF50969">
    <property type="entry name" value="YVTN repeat-like/Quinoprotein amine dehydrogenase"/>
    <property type="match status" value="1"/>
</dbReference>
<feature type="chain" id="PRO_5016047470" description="6-phosphogluconolactonase (Cycloisomerase 2 family)" evidence="1">
    <location>
        <begin position="21"/>
        <end position="436"/>
    </location>
</feature>
<sequence length="436" mass="45338">MHFKLALAALILFGIAVAQTAKVAALTLTVAALQHPTPASAKVVGHLYMQSNTIANEIVHFARRADGTLAEVERVATGGAGSGVFKPVSGQASAPNAFEGAGSVILAPGNKLLFATNGGDNTVSSFRVAAGGRLTLLDRQSTGEPVTGKSGTAKSLAYSPASHTLFVLHAFGPNHIRAFSEKAGKLTLRDARYSVNNATKTDRIPTQLVLSPDQKFLLVDILFDFRPAENADGSAKLVVANAPDKDGLVVFPIHSRGALREPIFNDAGGAGPFFIGFVKGRPGTFINGYAVSDGIAISHIDAKGHVTNGAPVQINTAAGKPSELCWLAISADGKRVYATNFGYGSLTSFALDGATLRILKDPANDPIPGDGTFRAVNGLVSSGPSDSWLSPDDAFLYQIFGNASTLIGYRVGKNGSLAEVSRHPIAYNSPQGLAGF</sequence>
<dbReference type="Proteomes" id="UP000248014">
    <property type="component" value="Unassembled WGS sequence"/>
</dbReference>
<comment type="caution">
    <text evidence="2">The sequence shown here is derived from an EMBL/GenBank/DDBJ whole genome shotgun (WGS) entry which is preliminary data.</text>
</comment>
<proteinExistence type="predicted"/>
<accession>A0A2V3V2K4</accession>
<organism evidence="2 3">
    <name type="scientific">Blastomonas natatoria</name>
    <dbReference type="NCBI Taxonomy" id="34015"/>
    <lineage>
        <taxon>Bacteria</taxon>
        <taxon>Pseudomonadati</taxon>
        <taxon>Pseudomonadota</taxon>
        <taxon>Alphaproteobacteria</taxon>
        <taxon>Sphingomonadales</taxon>
        <taxon>Sphingomonadaceae</taxon>
        <taxon>Blastomonas</taxon>
    </lineage>
</organism>
<evidence type="ECO:0000313" key="3">
    <source>
        <dbReference type="Proteomes" id="UP000248014"/>
    </source>
</evidence>
<evidence type="ECO:0008006" key="4">
    <source>
        <dbReference type="Google" id="ProtNLM"/>
    </source>
</evidence>
<reference evidence="2 3" key="1">
    <citation type="submission" date="2018-05" db="EMBL/GenBank/DDBJ databases">
        <title>Genomic Encyclopedia of Type Strains, Phase IV (KMG-IV): sequencing the most valuable type-strain genomes for metagenomic binning, comparative biology and taxonomic classification.</title>
        <authorList>
            <person name="Goeker M."/>
        </authorList>
    </citation>
    <scope>NUCLEOTIDE SEQUENCE [LARGE SCALE GENOMIC DNA]</scope>
    <source>
        <strain evidence="2 3">DSM 3183</strain>
    </source>
</reference>